<evidence type="ECO:0000313" key="3">
    <source>
        <dbReference type="Proteomes" id="UP000734854"/>
    </source>
</evidence>
<feature type="compositionally biased region" description="Basic and acidic residues" evidence="1">
    <location>
        <begin position="28"/>
        <end position="47"/>
    </location>
</feature>
<feature type="region of interest" description="Disordered" evidence="1">
    <location>
        <begin position="115"/>
        <end position="142"/>
    </location>
</feature>
<organism evidence="2 3">
    <name type="scientific">Zingiber officinale</name>
    <name type="common">Ginger</name>
    <name type="synonym">Amomum zingiber</name>
    <dbReference type="NCBI Taxonomy" id="94328"/>
    <lineage>
        <taxon>Eukaryota</taxon>
        <taxon>Viridiplantae</taxon>
        <taxon>Streptophyta</taxon>
        <taxon>Embryophyta</taxon>
        <taxon>Tracheophyta</taxon>
        <taxon>Spermatophyta</taxon>
        <taxon>Magnoliopsida</taxon>
        <taxon>Liliopsida</taxon>
        <taxon>Zingiberales</taxon>
        <taxon>Zingiberaceae</taxon>
        <taxon>Zingiber</taxon>
    </lineage>
</organism>
<feature type="compositionally biased region" description="Polar residues" evidence="1">
    <location>
        <begin position="124"/>
        <end position="133"/>
    </location>
</feature>
<dbReference type="AlphaFoldDB" id="A0A8J5KK62"/>
<keyword evidence="3" id="KW-1185">Reference proteome</keyword>
<sequence>MLAAYLGGYDRSPGCVTGRRRRLKAGRQRRDESDSDRRHSGSDEHFGRIGNHGSKKRGREIYRERIGDIPKSVDCFSYDDASCLLEVQLYGPYYAHYEDKLTYFDSKEQENLSYGTLRKRDPASPSTCRQNAAQKWKKRLQE</sequence>
<feature type="compositionally biased region" description="Basic residues" evidence="1">
    <location>
        <begin position="18"/>
        <end position="27"/>
    </location>
</feature>
<comment type="caution">
    <text evidence="2">The sequence shown here is derived from an EMBL/GenBank/DDBJ whole genome shotgun (WGS) entry which is preliminary data.</text>
</comment>
<dbReference type="EMBL" id="JACMSC010000017">
    <property type="protein sequence ID" value="KAG6480013.1"/>
    <property type="molecule type" value="Genomic_DNA"/>
</dbReference>
<evidence type="ECO:0000313" key="2">
    <source>
        <dbReference type="EMBL" id="KAG6480013.1"/>
    </source>
</evidence>
<name>A0A8J5KK62_ZINOF</name>
<dbReference type="Proteomes" id="UP000734854">
    <property type="component" value="Unassembled WGS sequence"/>
</dbReference>
<feature type="region of interest" description="Disordered" evidence="1">
    <location>
        <begin position="17"/>
        <end position="58"/>
    </location>
</feature>
<reference evidence="2 3" key="1">
    <citation type="submission" date="2020-08" db="EMBL/GenBank/DDBJ databases">
        <title>Plant Genome Project.</title>
        <authorList>
            <person name="Zhang R.-G."/>
        </authorList>
    </citation>
    <scope>NUCLEOTIDE SEQUENCE [LARGE SCALE GENOMIC DNA]</scope>
    <source>
        <tissue evidence="2">Rhizome</tissue>
    </source>
</reference>
<gene>
    <name evidence="2" type="ORF">ZIOFF_063490</name>
</gene>
<protein>
    <submittedName>
        <fullName evidence="2">Uncharacterized protein</fullName>
    </submittedName>
</protein>
<proteinExistence type="predicted"/>
<evidence type="ECO:0000256" key="1">
    <source>
        <dbReference type="SAM" id="MobiDB-lite"/>
    </source>
</evidence>
<accession>A0A8J5KK62</accession>